<protein>
    <submittedName>
        <fullName evidence="2">Heavy metal transporter</fullName>
    </submittedName>
</protein>
<evidence type="ECO:0000313" key="2">
    <source>
        <dbReference type="EMBL" id="KFI56579.1"/>
    </source>
</evidence>
<dbReference type="AlphaFoldDB" id="A0A087ACS9"/>
<dbReference type="eggNOG" id="ENOG5033MJH">
    <property type="taxonomic scope" value="Bacteria"/>
</dbReference>
<reference evidence="2 3" key="1">
    <citation type="submission" date="2014-03" db="EMBL/GenBank/DDBJ databases">
        <title>Genomics of Bifidobacteria.</title>
        <authorList>
            <person name="Ventura M."/>
            <person name="Milani C."/>
            <person name="Lugli G.A."/>
        </authorList>
    </citation>
    <scope>NUCLEOTIDE SEQUENCE [LARGE SCALE GENOMIC DNA]</scope>
    <source>
        <strain evidence="2 3">DSM 23973</strain>
    </source>
</reference>
<dbReference type="Proteomes" id="UP000029072">
    <property type="component" value="Unassembled WGS sequence"/>
</dbReference>
<name>A0A087ACS9_9BIFI</name>
<feature type="compositionally biased region" description="Basic and acidic residues" evidence="1">
    <location>
        <begin position="77"/>
        <end position="95"/>
    </location>
</feature>
<evidence type="ECO:0000313" key="3">
    <source>
        <dbReference type="Proteomes" id="UP000029072"/>
    </source>
</evidence>
<dbReference type="EMBL" id="JGYS01000001">
    <property type="protein sequence ID" value="KFI56579.1"/>
    <property type="molecule type" value="Genomic_DNA"/>
</dbReference>
<comment type="caution">
    <text evidence="2">The sequence shown here is derived from an EMBL/GenBank/DDBJ whole genome shotgun (WGS) entry which is preliminary data.</text>
</comment>
<dbReference type="RefSeq" id="WP_043167419.1">
    <property type="nucleotide sequence ID" value="NZ_JDUV01000027.1"/>
</dbReference>
<organism evidence="2 3">
    <name type="scientific">Bifidobacterium callitrichos DSM 23973</name>
    <dbReference type="NCBI Taxonomy" id="1437609"/>
    <lineage>
        <taxon>Bacteria</taxon>
        <taxon>Bacillati</taxon>
        <taxon>Actinomycetota</taxon>
        <taxon>Actinomycetes</taxon>
        <taxon>Bifidobacteriales</taxon>
        <taxon>Bifidobacteriaceae</taxon>
        <taxon>Bifidobacterium</taxon>
    </lineage>
</organism>
<feature type="region of interest" description="Disordered" evidence="1">
    <location>
        <begin position="21"/>
        <end position="95"/>
    </location>
</feature>
<gene>
    <name evidence="2" type="ORF">BCAL_0174</name>
</gene>
<proteinExistence type="predicted"/>
<feature type="region of interest" description="Disordered" evidence="1">
    <location>
        <begin position="149"/>
        <end position="183"/>
    </location>
</feature>
<sequence>MFNLDMPWHRHYRDRIRLADAGTDAGGAGDDAGQSATGQSDADPADTIDWKAKYESMRQHSRDWEKRAKANSDAAAELEKLKESQMSDAEKTAKRIRDLEARNAAYEAEKQQNEWKTQVSKETGVPADLLHGDTLDDMKAYAKALDQWAHPKPKGMPNQGKTPSTPASGTEERSWANSLFANI</sequence>
<dbReference type="OrthoDB" id="5150299at2"/>
<evidence type="ECO:0000256" key="1">
    <source>
        <dbReference type="SAM" id="MobiDB-lite"/>
    </source>
</evidence>
<feature type="compositionally biased region" description="Polar residues" evidence="1">
    <location>
        <begin position="159"/>
        <end position="168"/>
    </location>
</feature>
<feature type="compositionally biased region" description="Basic and acidic residues" evidence="1">
    <location>
        <begin position="48"/>
        <end position="70"/>
    </location>
</feature>
<dbReference type="STRING" id="1437609.BCAL_0174"/>
<accession>A0A087ACS9</accession>